<accession>A0A1X7A8G1</accession>
<dbReference type="Proteomes" id="UP000193570">
    <property type="component" value="Unassembled WGS sequence"/>
</dbReference>
<protein>
    <recommendedName>
        <fullName evidence="4">VWFA domain-containing protein</fullName>
    </recommendedName>
</protein>
<dbReference type="EMBL" id="FWFK01000008">
    <property type="protein sequence ID" value="SLN72755.1"/>
    <property type="molecule type" value="Genomic_DNA"/>
</dbReference>
<dbReference type="SUPFAM" id="SSF53300">
    <property type="entry name" value="vWA-like"/>
    <property type="match status" value="1"/>
</dbReference>
<dbReference type="InterPro" id="IPR036465">
    <property type="entry name" value="vWFA_dom_sf"/>
</dbReference>
<sequence length="247" mass="25987">MGQWMNGLCGVALAWMTAATPMQAAAQETDLELVLLADASGSIDAGEIRFQREGYATAITDPDVLSAIANTAYGSIAVTYVEWAANTAQVVDWTMIDGRDSAGAFAEALLAPPRQAYGRNAIGGALLDALRLIETNDIDGWRRVIDFSGDSANSYSGPSIATARDEVVAAGVTINALPILRPDDPGRAQGGLEALYEERIIGGMGAFVVTAENRASFAEAVRRKLILEISGLSGAPRAAAREQVKSR</sequence>
<evidence type="ECO:0000256" key="1">
    <source>
        <dbReference type="SAM" id="SignalP"/>
    </source>
</evidence>
<evidence type="ECO:0000313" key="2">
    <source>
        <dbReference type="EMBL" id="SLN72755.1"/>
    </source>
</evidence>
<feature type="signal peptide" evidence="1">
    <location>
        <begin position="1"/>
        <end position="24"/>
    </location>
</feature>
<dbReference type="InterPro" id="IPR010607">
    <property type="entry name" value="DUF1194"/>
</dbReference>
<feature type="chain" id="PRO_5012778571" description="VWFA domain-containing protein" evidence="1">
    <location>
        <begin position="25"/>
        <end position="247"/>
    </location>
</feature>
<evidence type="ECO:0000313" key="3">
    <source>
        <dbReference type="Proteomes" id="UP000193570"/>
    </source>
</evidence>
<proteinExistence type="predicted"/>
<dbReference type="AlphaFoldDB" id="A0A1X7A8G1"/>
<name>A0A1X7A8G1_9RHOB</name>
<gene>
    <name evidence="2" type="ORF">ROJ8625_03879</name>
</gene>
<organism evidence="2 3">
    <name type="scientific">Roseivivax jejudonensis</name>
    <dbReference type="NCBI Taxonomy" id="1529041"/>
    <lineage>
        <taxon>Bacteria</taxon>
        <taxon>Pseudomonadati</taxon>
        <taxon>Pseudomonadota</taxon>
        <taxon>Alphaproteobacteria</taxon>
        <taxon>Rhodobacterales</taxon>
        <taxon>Roseobacteraceae</taxon>
        <taxon>Roseivivax</taxon>
    </lineage>
</organism>
<reference evidence="2 3" key="1">
    <citation type="submission" date="2017-03" db="EMBL/GenBank/DDBJ databases">
        <authorList>
            <person name="Afonso C.L."/>
            <person name="Miller P.J."/>
            <person name="Scott M.A."/>
            <person name="Spackman E."/>
            <person name="Goraichik I."/>
            <person name="Dimitrov K.M."/>
            <person name="Suarez D.L."/>
            <person name="Swayne D.E."/>
        </authorList>
    </citation>
    <scope>NUCLEOTIDE SEQUENCE [LARGE SCALE GENOMIC DNA]</scope>
    <source>
        <strain evidence="2 3">CECT 8625</strain>
    </source>
</reference>
<evidence type="ECO:0008006" key="4">
    <source>
        <dbReference type="Google" id="ProtNLM"/>
    </source>
</evidence>
<dbReference type="Gene3D" id="3.40.50.410">
    <property type="entry name" value="von Willebrand factor, type A domain"/>
    <property type="match status" value="1"/>
</dbReference>
<keyword evidence="1" id="KW-0732">Signal</keyword>
<keyword evidence="3" id="KW-1185">Reference proteome</keyword>
<dbReference type="Pfam" id="PF06707">
    <property type="entry name" value="DUF1194"/>
    <property type="match status" value="1"/>
</dbReference>